<organism evidence="3 4">
    <name type="scientific">Lithocarpus litseifolius</name>
    <dbReference type="NCBI Taxonomy" id="425828"/>
    <lineage>
        <taxon>Eukaryota</taxon>
        <taxon>Viridiplantae</taxon>
        <taxon>Streptophyta</taxon>
        <taxon>Embryophyta</taxon>
        <taxon>Tracheophyta</taxon>
        <taxon>Spermatophyta</taxon>
        <taxon>Magnoliopsida</taxon>
        <taxon>eudicotyledons</taxon>
        <taxon>Gunneridae</taxon>
        <taxon>Pentapetalae</taxon>
        <taxon>rosids</taxon>
        <taxon>fabids</taxon>
        <taxon>Fagales</taxon>
        <taxon>Fagaceae</taxon>
        <taxon>Lithocarpus</taxon>
    </lineage>
</organism>
<evidence type="ECO:0000259" key="2">
    <source>
        <dbReference type="Pfam" id="PF13966"/>
    </source>
</evidence>
<dbReference type="AlphaFoldDB" id="A0AAW2CIN9"/>
<dbReference type="Pfam" id="PF13966">
    <property type="entry name" value="zf-RVT"/>
    <property type="match status" value="1"/>
</dbReference>
<dbReference type="InterPro" id="IPR026960">
    <property type="entry name" value="RVT-Znf"/>
</dbReference>
<comment type="caution">
    <text evidence="3">The sequence shown here is derived from an EMBL/GenBank/DDBJ whole genome shotgun (WGS) entry which is preliminary data.</text>
</comment>
<accession>A0AAW2CIN9</accession>
<reference evidence="3 4" key="1">
    <citation type="submission" date="2024-01" db="EMBL/GenBank/DDBJ databases">
        <title>A telomere-to-telomere, gap-free genome of sweet tea (Lithocarpus litseifolius).</title>
        <authorList>
            <person name="Zhou J."/>
        </authorList>
    </citation>
    <scope>NUCLEOTIDE SEQUENCE [LARGE SCALE GENOMIC DNA]</scope>
    <source>
        <strain evidence="3">Zhou-2022a</strain>
        <tissue evidence="3">Leaf</tissue>
    </source>
</reference>
<dbReference type="InterPro" id="IPR002156">
    <property type="entry name" value="RNaseH_domain"/>
</dbReference>
<dbReference type="InterPro" id="IPR044730">
    <property type="entry name" value="RNase_H-like_dom_plant"/>
</dbReference>
<sequence length="194" mass="21534">MIWKSLWRLPIPHKARHFAWRACREALPTKVNLRRRKVLIDDSCEWCKEKPETAGHALWSCPRAQEVWECSKLVLSLDRSDEHSSTMVQKMNWSPPPPGLCKVNVDAATFNDIRSTGAGIVIRDSMGQVVAALCRKLEAPFSPLEAESKAFEAGILFALSCGFTGVGLEGDSQVRYTIDATAQCTPQSSLPSSF</sequence>
<dbReference type="Pfam" id="PF13456">
    <property type="entry name" value="RVT_3"/>
    <property type="match status" value="1"/>
</dbReference>
<name>A0AAW2CIN9_9ROSI</name>
<dbReference type="PANTHER" id="PTHR47074:SF11">
    <property type="entry name" value="REVERSE TRANSCRIPTASE-LIKE PROTEIN"/>
    <property type="match status" value="1"/>
</dbReference>
<evidence type="ECO:0008006" key="5">
    <source>
        <dbReference type="Google" id="ProtNLM"/>
    </source>
</evidence>
<dbReference type="CDD" id="cd06222">
    <property type="entry name" value="RNase_H_like"/>
    <property type="match status" value="1"/>
</dbReference>
<evidence type="ECO:0000313" key="3">
    <source>
        <dbReference type="EMBL" id="KAK9997417.1"/>
    </source>
</evidence>
<dbReference type="GO" id="GO:0003676">
    <property type="term" value="F:nucleic acid binding"/>
    <property type="evidence" value="ECO:0007669"/>
    <property type="project" value="InterPro"/>
</dbReference>
<dbReference type="InterPro" id="IPR052929">
    <property type="entry name" value="RNase_H-like_EbsB-rel"/>
</dbReference>
<gene>
    <name evidence="3" type="ORF">SO802_022103</name>
</gene>
<feature type="domain" description="Reverse transcriptase zinc-binding" evidence="2">
    <location>
        <begin position="2"/>
        <end position="68"/>
    </location>
</feature>
<feature type="domain" description="RNase H type-1" evidence="1">
    <location>
        <begin position="104"/>
        <end position="174"/>
    </location>
</feature>
<dbReference type="EMBL" id="JAZDWU010000007">
    <property type="protein sequence ID" value="KAK9997417.1"/>
    <property type="molecule type" value="Genomic_DNA"/>
</dbReference>
<evidence type="ECO:0000313" key="4">
    <source>
        <dbReference type="Proteomes" id="UP001459277"/>
    </source>
</evidence>
<dbReference type="PANTHER" id="PTHR47074">
    <property type="entry name" value="BNAC02G40300D PROTEIN"/>
    <property type="match status" value="1"/>
</dbReference>
<dbReference type="GO" id="GO:0004523">
    <property type="term" value="F:RNA-DNA hybrid ribonuclease activity"/>
    <property type="evidence" value="ECO:0007669"/>
    <property type="project" value="InterPro"/>
</dbReference>
<dbReference type="Proteomes" id="UP001459277">
    <property type="component" value="Unassembled WGS sequence"/>
</dbReference>
<keyword evidence="4" id="KW-1185">Reference proteome</keyword>
<evidence type="ECO:0000259" key="1">
    <source>
        <dbReference type="Pfam" id="PF13456"/>
    </source>
</evidence>
<protein>
    <recommendedName>
        <fullName evidence="5">Reverse transcriptase zinc-binding domain-containing protein</fullName>
    </recommendedName>
</protein>
<proteinExistence type="predicted"/>